<feature type="region of interest" description="Disordered" evidence="1">
    <location>
        <begin position="40"/>
        <end position="72"/>
    </location>
</feature>
<comment type="caution">
    <text evidence="2">The sequence shown here is derived from an EMBL/GenBank/DDBJ whole genome shotgun (WGS) entry which is preliminary data.</text>
</comment>
<gene>
    <name evidence="2" type="ORF">L195_g057152</name>
</gene>
<evidence type="ECO:0000256" key="1">
    <source>
        <dbReference type="SAM" id="MobiDB-lite"/>
    </source>
</evidence>
<proteinExistence type="predicted"/>
<evidence type="ECO:0000313" key="2">
    <source>
        <dbReference type="EMBL" id="PNX70163.1"/>
    </source>
</evidence>
<accession>A0A2K3KV40</accession>
<feature type="non-terminal residue" evidence="2">
    <location>
        <position position="1"/>
    </location>
</feature>
<reference evidence="2 3" key="2">
    <citation type="journal article" date="2017" name="Front. Plant Sci.">
        <title>Gene Classification and Mining of Molecular Markers Useful in Red Clover (Trifolium pratense) Breeding.</title>
        <authorList>
            <person name="Istvanek J."/>
            <person name="Dluhosova J."/>
            <person name="Dluhos P."/>
            <person name="Patkova L."/>
            <person name="Nedelnik J."/>
            <person name="Repkova J."/>
        </authorList>
    </citation>
    <scope>NUCLEOTIDE SEQUENCE [LARGE SCALE GENOMIC DNA]</scope>
    <source>
        <strain evidence="3">cv. Tatra</strain>
        <tissue evidence="2">Young leaves</tissue>
    </source>
</reference>
<organism evidence="2 3">
    <name type="scientific">Trifolium pratense</name>
    <name type="common">Red clover</name>
    <dbReference type="NCBI Taxonomy" id="57577"/>
    <lineage>
        <taxon>Eukaryota</taxon>
        <taxon>Viridiplantae</taxon>
        <taxon>Streptophyta</taxon>
        <taxon>Embryophyta</taxon>
        <taxon>Tracheophyta</taxon>
        <taxon>Spermatophyta</taxon>
        <taxon>Magnoliopsida</taxon>
        <taxon>eudicotyledons</taxon>
        <taxon>Gunneridae</taxon>
        <taxon>Pentapetalae</taxon>
        <taxon>rosids</taxon>
        <taxon>fabids</taxon>
        <taxon>Fabales</taxon>
        <taxon>Fabaceae</taxon>
        <taxon>Papilionoideae</taxon>
        <taxon>50 kb inversion clade</taxon>
        <taxon>NPAAA clade</taxon>
        <taxon>Hologalegina</taxon>
        <taxon>IRL clade</taxon>
        <taxon>Trifolieae</taxon>
        <taxon>Trifolium</taxon>
    </lineage>
</organism>
<dbReference type="EMBL" id="ASHM01111690">
    <property type="protein sequence ID" value="PNX70163.1"/>
    <property type="molecule type" value="Genomic_DNA"/>
</dbReference>
<name>A0A2K3KV40_TRIPR</name>
<feature type="compositionally biased region" description="Low complexity" evidence="1">
    <location>
        <begin position="49"/>
        <end position="61"/>
    </location>
</feature>
<sequence>ALGKHQTVIPEESQNNEQNGDSRKRTNVLKFIKDNFSQHSNRVRNGECTSGSISPSTLSSGQETVAAETNHSRKRGMVLPFEPHSITFDEVTYSVDMPQVI</sequence>
<reference evidence="2 3" key="1">
    <citation type="journal article" date="2014" name="Am. J. Bot.">
        <title>Genome assembly and annotation for red clover (Trifolium pratense; Fabaceae).</title>
        <authorList>
            <person name="Istvanek J."/>
            <person name="Jaros M."/>
            <person name="Krenek A."/>
            <person name="Repkova J."/>
        </authorList>
    </citation>
    <scope>NUCLEOTIDE SEQUENCE [LARGE SCALE GENOMIC DNA]</scope>
    <source>
        <strain evidence="3">cv. Tatra</strain>
        <tissue evidence="2">Young leaves</tissue>
    </source>
</reference>
<evidence type="ECO:0000313" key="3">
    <source>
        <dbReference type="Proteomes" id="UP000236291"/>
    </source>
</evidence>
<dbReference type="STRING" id="57577.A0A2K3KV40"/>
<dbReference type="ExpressionAtlas" id="A0A2K3KV40">
    <property type="expression patterns" value="baseline"/>
</dbReference>
<protein>
    <submittedName>
        <fullName evidence="2">Pleiotropic drug resistance protein</fullName>
    </submittedName>
</protein>
<dbReference type="AlphaFoldDB" id="A0A2K3KV40"/>
<dbReference type="Proteomes" id="UP000236291">
    <property type="component" value="Unassembled WGS sequence"/>
</dbReference>
<feature type="region of interest" description="Disordered" evidence="1">
    <location>
        <begin position="1"/>
        <end position="26"/>
    </location>
</feature>